<dbReference type="Proteomes" id="UP000605846">
    <property type="component" value="Unassembled WGS sequence"/>
</dbReference>
<evidence type="ECO:0000256" key="4">
    <source>
        <dbReference type="SAM" id="Phobius"/>
    </source>
</evidence>
<dbReference type="InterPro" id="IPR050271">
    <property type="entry name" value="UDP-glycosyltransferase"/>
</dbReference>
<protein>
    <submittedName>
        <fullName evidence="5">Uncharacterized protein</fullName>
    </submittedName>
</protein>
<keyword evidence="1 3" id="KW-0328">Glycosyltransferase</keyword>
<evidence type="ECO:0000256" key="2">
    <source>
        <dbReference type="ARBA" id="ARBA00022679"/>
    </source>
</evidence>
<dbReference type="GO" id="GO:0008194">
    <property type="term" value="F:UDP-glycosyltransferase activity"/>
    <property type="evidence" value="ECO:0007669"/>
    <property type="project" value="InterPro"/>
</dbReference>
<accession>A0A8H7EST4</accession>
<dbReference type="InterPro" id="IPR002213">
    <property type="entry name" value="UDP_glucos_trans"/>
</dbReference>
<evidence type="ECO:0000256" key="3">
    <source>
        <dbReference type="RuleBase" id="RU003718"/>
    </source>
</evidence>
<dbReference type="PANTHER" id="PTHR48043:SF145">
    <property type="entry name" value="FI06409P-RELATED"/>
    <property type="match status" value="1"/>
</dbReference>
<evidence type="ECO:0000256" key="1">
    <source>
        <dbReference type="ARBA" id="ARBA00022676"/>
    </source>
</evidence>
<evidence type="ECO:0000313" key="6">
    <source>
        <dbReference type="Proteomes" id="UP000605846"/>
    </source>
</evidence>
<evidence type="ECO:0000313" key="5">
    <source>
        <dbReference type="EMBL" id="KAF7730957.1"/>
    </source>
</evidence>
<dbReference type="CDD" id="cd03784">
    <property type="entry name" value="GT1_Gtf-like"/>
    <property type="match status" value="1"/>
</dbReference>
<gene>
    <name evidence="5" type="ORF">EC973_001003</name>
</gene>
<organism evidence="5 6">
    <name type="scientific">Apophysomyces ossiformis</name>
    <dbReference type="NCBI Taxonomy" id="679940"/>
    <lineage>
        <taxon>Eukaryota</taxon>
        <taxon>Fungi</taxon>
        <taxon>Fungi incertae sedis</taxon>
        <taxon>Mucoromycota</taxon>
        <taxon>Mucoromycotina</taxon>
        <taxon>Mucoromycetes</taxon>
        <taxon>Mucorales</taxon>
        <taxon>Mucorineae</taxon>
        <taxon>Mucoraceae</taxon>
        <taxon>Apophysomyces</taxon>
    </lineage>
</organism>
<keyword evidence="2 3" id="KW-0808">Transferase</keyword>
<dbReference type="AlphaFoldDB" id="A0A8H7EST4"/>
<feature type="transmembrane region" description="Helical" evidence="4">
    <location>
        <begin position="401"/>
        <end position="420"/>
    </location>
</feature>
<keyword evidence="4" id="KW-0472">Membrane</keyword>
<dbReference type="Pfam" id="PF00201">
    <property type="entry name" value="UDPGT"/>
    <property type="match status" value="1"/>
</dbReference>
<dbReference type="SUPFAM" id="SSF53756">
    <property type="entry name" value="UDP-Glycosyltransferase/glycogen phosphorylase"/>
    <property type="match status" value="1"/>
</dbReference>
<dbReference type="InterPro" id="IPR035595">
    <property type="entry name" value="UDP_glycos_trans_CS"/>
</dbReference>
<reference evidence="5" key="1">
    <citation type="submission" date="2020-01" db="EMBL/GenBank/DDBJ databases">
        <title>Genome Sequencing of Three Apophysomyces-Like Fungal Strains Confirms a Novel Fungal Genus in the Mucoromycota with divergent Burkholderia-like Endosymbiotic Bacteria.</title>
        <authorList>
            <person name="Stajich J.E."/>
            <person name="Macias A.M."/>
            <person name="Carter-House D."/>
            <person name="Lovett B."/>
            <person name="Kasson L.R."/>
            <person name="Berry K."/>
            <person name="Grigoriev I."/>
            <person name="Chang Y."/>
            <person name="Spatafora J."/>
            <person name="Kasson M.T."/>
        </authorList>
    </citation>
    <scope>NUCLEOTIDE SEQUENCE</scope>
    <source>
        <strain evidence="5">NRRL A-21654</strain>
    </source>
</reference>
<comment type="caution">
    <text evidence="5">The sequence shown here is derived from an EMBL/GenBank/DDBJ whole genome shotgun (WGS) entry which is preliminary data.</text>
</comment>
<sequence>MVDLAAEYFEVWTKYYKEEYIFLRHTIEDLHVEVVVCDSINFACLDAASKANIPSILTSAWSFSGDSAAPYINLDPFTDRDDTSLHQSFGARFYNNFISPLVTMIRFKQKLDILLQCKAEMGVKDGYNFLAKVGKDSLKLVNNFFGFEAPRPMGPLVELVGPIITRSDDTLSHLLRRFLDMRHNVAYVAFGQNFISTSADAKLILTALYENIEQGILDGFVWASPSKNLPIVVKTSSGNSYAIGEPQLLNTTSGGLFLEWAPQQAILHHPSVVVFVSHGGQSSMFESLSAGKRLVIFPFSSDQPVNALKAERNRWGASLSYQASQREAFEVIRKVAVDENGTMQQSIDRYKTMVQIHSKHGAIRGADLVEEVALTNINGKLPHRYEASREMSFLKAHNIDLYAVLSLSLIISAFFLWKALQTACCRISRHMMNTRKVKIT</sequence>
<dbReference type="EMBL" id="JABAYA010000012">
    <property type="protein sequence ID" value="KAF7730957.1"/>
    <property type="molecule type" value="Genomic_DNA"/>
</dbReference>
<name>A0A8H7EST4_9FUNG</name>
<dbReference type="OrthoDB" id="5835829at2759"/>
<proteinExistence type="inferred from homology"/>
<keyword evidence="4" id="KW-0812">Transmembrane</keyword>
<keyword evidence="6" id="KW-1185">Reference proteome</keyword>
<keyword evidence="4" id="KW-1133">Transmembrane helix</keyword>
<dbReference type="PANTHER" id="PTHR48043">
    <property type="entry name" value="EG:EG0003.4 PROTEIN-RELATED"/>
    <property type="match status" value="1"/>
</dbReference>
<dbReference type="PROSITE" id="PS00375">
    <property type="entry name" value="UDPGT"/>
    <property type="match status" value="1"/>
</dbReference>
<dbReference type="Gene3D" id="3.40.50.2000">
    <property type="entry name" value="Glycogen Phosphorylase B"/>
    <property type="match status" value="1"/>
</dbReference>
<comment type="similarity">
    <text evidence="3">Belongs to the UDP-glycosyltransferase family.</text>
</comment>